<dbReference type="SUPFAM" id="SSF48295">
    <property type="entry name" value="TrpR-like"/>
    <property type="match status" value="1"/>
</dbReference>
<dbReference type="RefSeq" id="WP_011341520.1">
    <property type="nucleotide sequence ID" value="NC_007498.2"/>
</dbReference>
<dbReference type="GO" id="GO:0006270">
    <property type="term" value="P:DNA replication initiation"/>
    <property type="evidence" value="ECO:0007669"/>
    <property type="project" value="InterPro"/>
</dbReference>
<dbReference type="Proteomes" id="UP000002534">
    <property type="component" value="Chromosome"/>
</dbReference>
<dbReference type="PANTHER" id="PTHR34322:SF2">
    <property type="entry name" value="TRANSPOSASE IS200-LIKE DOMAIN-CONTAINING PROTEIN"/>
    <property type="match status" value="1"/>
</dbReference>
<dbReference type="STRING" id="338963.Pcar_1785"/>
<dbReference type="KEGG" id="pca:Pcar_1785"/>
<dbReference type="EMBL" id="CP000142">
    <property type="protein sequence ID" value="ABA89026.1"/>
    <property type="molecule type" value="Genomic_DNA"/>
</dbReference>
<accession>Q3A3N1</accession>
<evidence type="ECO:0000259" key="1">
    <source>
        <dbReference type="SMART" id="SM00760"/>
    </source>
</evidence>
<dbReference type="Gene3D" id="3.30.70.1290">
    <property type="entry name" value="Transposase IS200-like"/>
    <property type="match status" value="1"/>
</dbReference>
<dbReference type="Gene3D" id="1.10.1750.10">
    <property type="match status" value="1"/>
</dbReference>
<dbReference type="PANTHER" id="PTHR34322">
    <property type="entry name" value="TRANSPOSASE, Y1_TNP DOMAIN-CONTAINING"/>
    <property type="match status" value="1"/>
</dbReference>
<dbReference type="AlphaFoldDB" id="Q3A3N1"/>
<organism evidence="2 3">
    <name type="scientific">Syntrophotalea carbinolica (strain DSM 2380 / NBRC 103641 / GraBd1)</name>
    <name type="common">Pelobacter carbinolicus</name>
    <dbReference type="NCBI Taxonomy" id="338963"/>
    <lineage>
        <taxon>Bacteria</taxon>
        <taxon>Pseudomonadati</taxon>
        <taxon>Thermodesulfobacteriota</taxon>
        <taxon>Desulfuromonadia</taxon>
        <taxon>Desulfuromonadales</taxon>
        <taxon>Syntrophotaleaceae</taxon>
        <taxon>Syntrophotalea</taxon>
    </lineage>
</organism>
<dbReference type="GO" id="GO:0005524">
    <property type="term" value="F:ATP binding"/>
    <property type="evidence" value="ECO:0007669"/>
    <property type="project" value="InterPro"/>
</dbReference>
<keyword evidence="3" id="KW-1185">Reference proteome</keyword>
<dbReference type="GO" id="GO:0043565">
    <property type="term" value="F:sequence-specific DNA binding"/>
    <property type="evidence" value="ECO:0007669"/>
    <property type="project" value="InterPro"/>
</dbReference>
<dbReference type="GO" id="GO:0006275">
    <property type="term" value="P:regulation of DNA replication"/>
    <property type="evidence" value="ECO:0007669"/>
    <property type="project" value="InterPro"/>
</dbReference>
<dbReference type="GO" id="GO:0004803">
    <property type="term" value="F:transposase activity"/>
    <property type="evidence" value="ECO:0007669"/>
    <property type="project" value="InterPro"/>
</dbReference>
<dbReference type="OrthoDB" id="9800147at2"/>
<proteinExistence type="predicted"/>
<evidence type="ECO:0000313" key="3">
    <source>
        <dbReference type="Proteomes" id="UP000002534"/>
    </source>
</evidence>
<feature type="domain" description="Chromosomal replication initiator DnaA C-terminal" evidence="1">
    <location>
        <begin position="181"/>
        <end position="249"/>
    </location>
</feature>
<dbReference type="InterPro" id="IPR036515">
    <property type="entry name" value="Transposase_17_sf"/>
</dbReference>
<dbReference type="InterPro" id="IPR010921">
    <property type="entry name" value="Trp_repressor/repl_initiator"/>
</dbReference>
<protein>
    <submittedName>
        <fullName evidence="2">Transposase of ISPca5, Y1_Tnp domain-containing</fullName>
    </submittedName>
</protein>
<reference evidence="2 3" key="2">
    <citation type="journal article" date="2012" name="BMC Genomics">
        <title>The genome of Pelobacter carbinolicus reveals surprising metabolic capabilities and physiological features.</title>
        <authorList>
            <person name="Aklujkar M."/>
            <person name="Haveman S.A."/>
            <person name="Didonato R.Jr."/>
            <person name="Chertkov O."/>
            <person name="Han C.S."/>
            <person name="Land M.L."/>
            <person name="Brown P."/>
            <person name="Lovley D.R."/>
        </authorList>
    </citation>
    <scope>NUCLEOTIDE SEQUENCE [LARGE SCALE GENOMIC DNA]</scope>
    <source>
        <strain evidence="3">DSM 2380 / NBRC 103641 / GraBd1</strain>
    </source>
</reference>
<evidence type="ECO:0000313" key="2">
    <source>
        <dbReference type="EMBL" id="ABA89026.1"/>
    </source>
</evidence>
<dbReference type="GO" id="GO:0006313">
    <property type="term" value="P:DNA transposition"/>
    <property type="evidence" value="ECO:0007669"/>
    <property type="project" value="InterPro"/>
</dbReference>
<dbReference type="SMART" id="SM00760">
    <property type="entry name" value="Bac_DnaA_C"/>
    <property type="match status" value="1"/>
</dbReference>
<dbReference type="eggNOG" id="COG1943">
    <property type="taxonomic scope" value="Bacteria"/>
</dbReference>
<reference evidence="3" key="1">
    <citation type="submission" date="2005-10" db="EMBL/GenBank/DDBJ databases">
        <title>Complete sequence of Pelobacter carbinolicus DSM 2380.</title>
        <authorList>
            <person name="Copeland A."/>
            <person name="Lucas S."/>
            <person name="Lapidus A."/>
            <person name="Barry K."/>
            <person name="Detter J.C."/>
            <person name="Glavina T."/>
            <person name="Hammon N."/>
            <person name="Israni S."/>
            <person name="Pitluck S."/>
            <person name="Chertkov O."/>
            <person name="Schmutz J."/>
            <person name="Larimer F."/>
            <person name="Land M."/>
            <person name="Kyrpides N."/>
            <person name="Ivanova N."/>
            <person name="Richardson P."/>
        </authorList>
    </citation>
    <scope>NUCLEOTIDE SEQUENCE [LARGE SCALE GENOMIC DNA]</scope>
    <source>
        <strain evidence="3">DSM 2380 / NBRC 103641 / GraBd1</strain>
    </source>
</reference>
<dbReference type="InterPro" id="IPR013159">
    <property type="entry name" value="DnaA_C"/>
</dbReference>
<sequence length="264" mass="29208">MPRTARIDHLDLLQHVMVRGIEKKPIFHDHADRIAFLQRMNLLLGETGTECLAWSLMRNHSHLLLRAGAVGDMAALDSYPWSGHAVLMGTQDLTGQNTDEVLGRFGGSLRTARTAYRQFVSIGAGQGEREELCGGGLRRVMMTGVEDKPQMYDERVLGSGEFVQGLLDESRISSSEPSILTLEILAEKVAEVFGVTVEDIRQPGRRNAVTDARSLISYLGFRRMGYSGEAVARILGITRSGVCRRSAAGEDLYRTDDSLRELFP</sequence>
<name>Q3A3N1_SYNC1</name>
<gene>
    <name evidence="2" type="ordered locus">Pcar_1785</name>
</gene>
<dbReference type="HOGENOM" id="CLU_068226_0_1_7"/>
<dbReference type="SUPFAM" id="SSF143422">
    <property type="entry name" value="Transposase IS200-like"/>
    <property type="match status" value="1"/>
</dbReference>